<dbReference type="CDD" id="cd05400">
    <property type="entry name" value="NT_2-5OAS_ClassI-CCAase"/>
    <property type="match status" value="1"/>
</dbReference>
<reference evidence="2 3" key="1">
    <citation type="submission" date="2020-12" db="EMBL/GenBank/DDBJ databases">
        <title>Enhanced detection system for hospital associated transmission using whole genome sequencing surveillance.</title>
        <authorList>
            <person name="Harrison L.H."/>
            <person name="Van Tyne D."/>
            <person name="Marsh J.W."/>
            <person name="Griffith M.P."/>
            <person name="Snyder D.J."/>
            <person name="Cooper V.S."/>
            <person name="Mustapha M."/>
        </authorList>
    </citation>
    <scope>NUCLEOTIDE SEQUENCE [LARGE SCALE GENOMIC DNA]</scope>
    <source>
        <strain evidence="2 3">SER00238</strain>
    </source>
</reference>
<evidence type="ECO:0000313" key="2">
    <source>
        <dbReference type="EMBL" id="MBI6182948.1"/>
    </source>
</evidence>
<organism evidence="2 3">
    <name type="scientific">Serratia proteamaculans</name>
    <dbReference type="NCBI Taxonomy" id="28151"/>
    <lineage>
        <taxon>Bacteria</taxon>
        <taxon>Pseudomonadati</taxon>
        <taxon>Pseudomonadota</taxon>
        <taxon>Gammaproteobacteria</taxon>
        <taxon>Enterobacterales</taxon>
        <taxon>Yersiniaceae</taxon>
        <taxon>Serratia</taxon>
    </lineage>
</organism>
<dbReference type="InterPro" id="IPR006116">
    <property type="entry name" value="NT_2-5OAS_ClassI-CCAase"/>
</dbReference>
<dbReference type="EMBL" id="JAEHSL010000024">
    <property type="protein sequence ID" value="MBI6182948.1"/>
    <property type="molecule type" value="Genomic_DNA"/>
</dbReference>
<keyword evidence="3" id="KW-1185">Reference proteome</keyword>
<keyword evidence="1" id="KW-0051">Antiviral defense</keyword>
<gene>
    <name evidence="2" type="ORF">JEQ07_21435</name>
</gene>
<dbReference type="RefSeq" id="WP_198642574.1">
    <property type="nucleotide sequence ID" value="NZ_JAEHSL010000024.1"/>
</dbReference>
<sequence length="425" mass="48170">MTTPITVARNLPTQKKQRIADLLSQIIETLDLTKTQYANIESAYNGVGNYLSDGDDPLLKEAVIYPQGSVRLNTTVKPKNEEEYDIDLICYLPHATETDYTGVITAIRQRLESHNTYKELLSDLPRGFRINYAGDYHLDITPGRDYQHYNERLGQPLWVVDDKTDWKESNPHGYAEWFDESASKQPLRIALLTDTASRVGTEALLPLPDHTDKKLLNRIVQILKRHRDEWAFELDEDTQRCKPISVILTTLACHAYNQIIAERRAYDNDLDVLLDVLELMPDFIDGSQGEVHVRNPHMPEENFAEKWNRRENGEGQKRRDAFQQWHRAALATFNTLAESIGEDNLFLNLEKDFGKTPVDTVRGRLLNEVKQSREQGALHVDKKTGGLLVAGATASATATAGMPKNTFYGTEATSQPVPKNTFYGA</sequence>
<evidence type="ECO:0000256" key="1">
    <source>
        <dbReference type="ARBA" id="ARBA00023118"/>
    </source>
</evidence>
<dbReference type="Proteomes" id="UP000639004">
    <property type="component" value="Unassembled WGS sequence"/>
</dbReference>
<evidence type="ECO:0000313" key="3">
    <source>
        <dbReference type="Proteomes" id="UP000639004"/>
    </source>
</evidence>
<proteinExistence type="predicted"/>
<dbReference type="Pfam" id="PF18144">
    <property type="entry name" value="SMODS"/>
    <property type="match status" value="1"/>
</dbReference>
<comment type="caution">
    <text evidence="2">The sequence shown here is derived from an EMBL/GenBank/DDBJ whole genome shotgun (WGS) entry which is preliminary data.</text>
</comment>
<name>A0ABS0TX48_SERPR</name>
<accession>A0ABS0TX48</accession>
<protein>
    <submittedName>
        <fullName evidence="2">Nucleotidyltransferase</fullName>
    </submittedName>
</protein>